<dbReference type="SMART" id="SM00355">
    <property type="entry name" value="ZnF_C2H2"/>
    <property type="match status" value="2"/>
</dbReference>
<keyword evidence="1" id="KW-0479">Metal-binding</keyword>
<keyword evidence="1" id="KW-0863">Zinc-finger</keyword>
<sequence>MELESTEFKSADAVIERAVRRGLTADRSKIDPRAVRRNLRPKSKNRYLRVLEVWHSYEKIYGPSDPRDMQVMKHFAETVALGTKGKLDEEDELPTPDSLRVEMRRFFNAWEREYDREIPLGVKRSMAPYIQGELAEKLGLKNLHKGQAFLTIENYVILQEQLWFRDHHDYVHEGFRVDNANLLNTHCFSSARLQELCQASYKVSNHARGFDRLDLITVGLHSSCRHGPPPLYAQPMLFWLANIISSEAIKGNPTLDEVLAMKPPTGGQNHWVLEWEESKQDKAAFPVWDSYGQKEKNRSPTSWAQQISAWAIRARFTDGVGLHCARREVLVKTNDGGYSVEQVLKFADQQNSSVLRRHYLGSMNTVDGAASYLGMDIRNDLTEDFRSATMRWNNDLPLELPAKGKAELEQNEEYVALTRLIKRLYVHINDENTPEEARQRLREQRSLAYSKRRKLERNKLREYQQSQPKVYPTERKAYEENDWRRDHFLRVLHMMPERKRLLHTLSLRVPLRSPQGISALRDLITLRKSDCSVAYQDVLKPKHGRCPIPSCDMDMERIPAIKRWKHTYHCSEEFYKKKCGFAQFCFLCSCWITSQKAWLRHCENHIDEHQVPFRCNPVFFRHAVACAGYCPIHLGRTDLPANTRMQQYPDIHAWKRHISQCVPAYIEAGVGLTSIACPHPECPCSFGSGEELQQHLRDVHSIDIFARTKRKSSPEDCQDGKFKPYRPVKRTRTMLLAGHNSKPVCDSTDLDYANPTDLSTFDFKSSPVSLHWTPSPLSGSTSTRSSDKDSLWDQRDDSSDAATNLSSQLDDPPPKHVDDEARYFLNTSSPIITNISGGQESQSSDSFLSESYNESLPRLPVWLVDPELREFSDRQPHRSPQINTLDSGLDPTRVTRTAVAKPKLMQDSQPHISEIMRAIEPEADAEKTSRHSGQDYELFYSTPETPNSSSEDSYTVDCLLDEWKNWFYVKWGDGSCSWQPRENILDDELIENVRRNYKGLGPGVEILRTRRAKGKKVEYRVHFKDRPSKEDIWVMEKFLSPELIENHKVL</sequence>
<feature type="compositionally biased region" description="Basic and acidic residues" evidence="2">
    <location>
        <begin position="785"/>
        <end position="798"/>
    </location>
</feature>
<dbReference type="Proteomes" id="UP001239445">
    <property type="component" value="Unassembled WGS sequence"/>
</dbReference>
<dbReference type="Gene3D" id="2.40.50.40">
    <property type="match status" value="1"/>
</dbReference>
<protein>
    <submittedName>
        <fullName evidence="4">Carbonic anhydrase 2</fullName>
    </submittedName>
</protein>
<organism evidence="4 5">
    <name type="scientific">Echria macrotheca</name>
    <dbReference type="NCBI Taxonomy" id="438768"/>
    <lineage>
        <taxon>Eukaryota</taxon>
        <taxon>Fungi</taxon>
        <taxon>Dikarya</taxon>
        <taxon>Ascomycota</taxon>
        <taxon>Pezizomycotina</taxon>
        <taxon>Sordariomycetes</taxon>
        <taxon>Sordariomycetidae</taxon>
        <taxon>Sordariales</taxon>
        <taxon>Schizotheciaceae</taxon>
        <taxon>Echria</taxon>
    </lineage>
</organism>
<reference evidence="4" key="1">
    <citation type="submission" date="2023-06" db="EMBL/GenBank/DDBJ databases">
        <title>Genome-scale phylogeny and comparative genomics of the fungal order Sordariales.</title>
        <authorList>
            <consortium name="Lawrence Berkeley National Laboratory"/>
            <person name="Hensen N."/>
            <person name="Bonometti L."/>
            <person name="Westerberg I."/>
            <person name="Brannstrom I.O."/>
            <person name="Guillou S."/>
            <person name="Cros-Aarteil S."/>
            <person name="Calhoun S."/>
            <person name="Haridas S."/>
            <person name="Kuo A."/>
            <person name="Mondo S."/>
            <person name="Pangilinan J."/>
            <person name="Riley R."/>
            <person name="Labutti K."/>
            <person name="Andreopoulos B."/>
            <person name="Lipzen A."/>
            <person name="Chen C."/>
            <person name="Yanf M."/>
            <person name="Daum C."/>
            <person name="Ng V."/>
            <person name="Clum A."/>
            <person name="Steindorff A."/>
            <person name="Ohm R."/>
            <person name="Martin F."/>
            <person name="Silar P."/>
            <person name="Natvig D."/>
            <person name="Lalanne C."/>
            <person name="Gautier V."/>
            <person name="Ament-Velasquez S.L."/>
            <person name="Kruys A."/>
            <person name="Hutchinson M.I."/>
            <person name="Powell A.J."/>
            <person name="Barry K."/>
            <person name="Miller A.N."/>
            <person name="Grigoriev I.V."/>
            <person name="Debuchy R."/>
            <person name="Gladieux P."/>
            <person name="Thoren M.H."/>
            <person name="Johannesson H."/>
        </authorList>
    </citation>
    <scope>NUCLEOTIDE SEQUENCE</scope>
    <source>
        <strain evidence="4">PSN4</strain>
    </source>
</reference>
<dbReference type="EMBL" id="MU839836">
    <property type="protein sequence ID" value="KAK1754199.1"/>
    <property type="molecule type" value="Genomic_DNA"/>
</dbReference>
<evidence type="ECO:0000313" key="4">
    <source>
        <dbReference type="EMBL" id="KAK1754199.1"/>
    </source>
</evidence>
<keyword evidence="1" id="KW-0862">Zinc</keyword>
<dbReference type="InterPro" id="IPR013087">
    <property type="entry name" value="Znf_C2H2_type"/>
</dbReference>
<comment type="caution">
    <text evidence="4">The sequence shown here is derived from an EMBL/GenBank/DDBJ whole genome shotgun (WGS) entry which is preliminary data.</text>
</comment>
<evidence type="ECO:0000259" key="3">
    <source>
        <dbReference type="PROSITE" id="PS50157"/>
    </source>
</evidence>
<keyword evidence="5" id="KW-1185">Reference proteome</keyword>
<feature type="compositionally biased region" description="Polar residues" evidence="2">
    <location>
        <begin position="800"/>
        <end position="809"/>
    </location>
</feature>
<dbReference type="PROSITE" id="PS50157">
    <property type="entry name" value="ZINC_FINGER_C2H2_2"/>
    <property type="match status" value="1"/>
</dbReference>
<proteinExistence type="predicted"/>
<feature type="compositionally biased region" description="Low complexity" evidence="2">
    <location>
        <begin position="774"/>
        <end position="784"/>
    </location>
</feature>
<feature type="region of interest" description="Disordered" evidence="2">
    <location>
        <begin position="772"/>
        <end position="819"/>
    </location>
</feature>
<dbReference type="PANTHER" id="PTHR37535:SF3">
    <property type="entry name" value="FLUG DOMAIN-CONTAINING PROTEIN"/>
    <property type="match status" value="1"/>
</dbReference>
<gene>
    <name evidence="4" type="ORF">QBC47DRAFT_346838</name>
</gene>
<dbReference type="AlphaFoldDB" id="A0AAJ0FAF8"/>
<dbReference type="PANTHER" id="PTHR37535">
    <property type="entry name" value="FLUG DOMAIN PROTEIN"/>
    <property type="match status" value="1"/>
</dbReference>
<dbReference type="PROSITE" id="PS00028">
    <property type="entry name" value="ZINC_FINGER_C2H2_1"/>
    <property type="match status" value="1"/>
</dbReference>
<accession>A0AAJ0FAF8</accession>
<dbReference type="GO" id="GO:0008270">
    <property type="term" value="F:zinc ion binding"/>
    <property type="evidence" value="ECO:0007669"/>
    <property type="project" value="UniProtKB-KW"/>
</dbReference>
<name>A0AAJ0FAF8_9PEZI</name>
<evidence type="ECO:0000256" key="1">
    <source>
        <dbReference type="PROSITE-ProRule" id="PRU00042"/>
    </source>
</evidence>
<evidence type="ECO:0000256" key="2">
    <source>
        <dbReference type="SAM" id="MobiDB-lite"/>
    </source>
</evidence>
<evidence type="ECO:0000313" key="5">
    <source>
        <dbReference type="Proteomes" id="UP001239445"/>
    </source>
</evidence>
<feature type="domain" description="C2H2-type" evidence="3">
    <location>
        <begin position="675"/>
        <end position="701"/>
    </location>
</feature>